<dbReference type="PANTHER" id="PTHR11814">
    <property type="entry name" value="SULFATE TRANSPORTER"/>
    <property type="match status" value="1"/>
</dbReference>
<dbReference type="GO" id="GO:0016020">
    <property type="term" value="C:membrane"/>
    <property type="evidence" value="ECO:0007669"/>
    <property type="project" value="UniProtKB-SubCell"/>
</dbReference>
<dbReference type="Proteomes" id="UP000010367">
    <property type="component" value="Chromosome"/>
</dbReference>
<dbReference type="HOGENOM" id="CLU_003182_13_1_3"/>
<dbReference type="Pfam" id="PF00916">
    <property type="entry name" value="Sulfate_transp"/>
    <property type="match status" value="1"/>
</dbReference>
<keyword evidence="3 5" id="KW-1133">Transmembrane helix</keyword>
<comment type="subcellular location">
    <subcellularLocation>
        <location evidence="1">Membrane</location>
        <topology evidence="1">Multi-pass membrane protein</topology>
    </subcellularLocation>
</comment>
<protein>
    <submittedName>
        <fullName evidence="7">Sulfate permease-like transporter, MFS superfamily</fullName>
    </submittedName>
</protein>
<evidence type="ECO:0000256" key="2">
    <source>
        <dbReference type="ARBA" id="ARBA00022692"/>
    </source>
</evidence>
<evidence type="ECO:0000256" key="5">
    <source>
        <dbReference type="SAM" id="Phobius"/>
    </source>
</evidence>
<dbReference type="KEGG" id="oac:Oscil6304_5176"/>
<evidence type="ECO:0000256" key="1">
    <source>
        <dbReference type="ARBA" id="ARBA00004141"/>
    </source>
</evidence>
<feature type="transmembrane region" description="Helical" evidence="5">
    <location>
        <begin position="377"/>
        <end position="405"/>
    </location>
</feature>
<organism evidence="7 8">
    <name type="scientific">Oscillatoria acuminata PCC 6304</name>
    <dbReference type="NCBI Taxonomy" id="56110"/>
    <lineage>
        <taxon>Bacteria</taxon>
        <taxon>Bacillati</taxon>
        <taxon>Cyanobacteriota</taxon>
        <taxon>Cyanophyceae</taxon>
        <taxon>Oscillatoriophycideae</taxon>
        <taxon>Oscillatoriales</taxon>
        <taxon>Oscillatoriaceae</taxon>
        <taxon>Oscillatoria</taxon>
    </lineage>
</organism>
<feature type="transmembrane region" description="Helical" evidence="5">
    <location>
        <begin position="16"/>
        <end position="36"/>
    </location>
</feature>
<feature type="transmembrane region" description="Helical" evidence="5">
    <location>
        <begin position="319"/>
        <end position="337"/>
    </location>
</feature>
<dbReference type="InterPro" id="IPR001902">
    <property type="entry name" value="SLC26A/SulP_fam"/>
</dbReference>
<dbReference type="RefSeq" id="WP_015151290.1">
    <property type="nucleotide sequence ID" value="NC_019693.1"/>
</dbReference>
<dbReference type="InterPro" id="IPR011547">
    <property type="entry name" value="SLC26A/SulP_dom"/>
</dbReference>
<evidence type="ECO:0000313" key="7">
    <source>
        <dbReference type="EMBL" id="AFY84676.1"/>
    </source>
</evidence>
<evidence type="ECO:0000256" key="3">
    <source>
        <dbReference type="ARBA" id="ARBA00022989"/>
    </source>
</evidence>
<dbReference type="PATRIC" id="fig|56110.3.peg.6328"/>
<dbReference type="InParanoid" id="K9TR82"/>
<dbReference type="STRING" id="56110.Oscil6304_5176"/>
<dbReference type="CDD" id="cd07042">
    <property type="entry name" value="STAS_SulP_like_sulfate_transporter"/>
    <property type="match status" value="1"/>
</dbReference>
<accession>K9TR82</accession>
<dbReference type="PROSITE" id="PS50801">
    <property type="entry name" value="STAS"/>
    <property type="match status" value="1"/>
</dbReference>
<feature type="transmembrane region" description="Helical" evidence="5">
    <location>
        <begin position="92"/>
        <end position="112"/>
    </location>
</feature>
<dbReference type="eggNOG" id="COG0659">
    <property type="taxonomic scope" value="Bacteria"/>
</dbReference>
<proteinExistence type="predicted"/>
<keyword evidence="2 5" id="KW-0812">Transmembrane</keyword>
<feature type="transmembrane region" description="Helical" evidence="5">
    <location>
        <begin position="43"/>
        <end position="65"/>
    </location>
</feature>
<dbReference type="AlphaFoldDB" id="K9TR82"/>
<evidence type="ECO:0000313" key="8">
    <source>
        <dbReference type="Proteomes" id="UP000010367"/>
    </source>
</evidence>
<evidence type="ECO:0000259" key="6">
    <source>
        <dbReference type="PROSITE" id="PS50801"/>
    </source>
</evidence>
<dbReference type="FunCoup" id="K9TR82">
    <property type="interactions" value="239"/>
</dbReference>
<dbReference type="SUPFAM" id="SSF52091">
    <property type="entry name" value="SpoIIaa-like"/>
    <property type="match status" value="1"/>
</dbReference>
<sequence length="570" mass="60171">MQITNTIHFRNLKGDLFGGLTAAVVALPMALAFGIASGAGASAGLWGAILVGFFAAVFGGTPSLISEPTGPMTVIITAVIAELVANNPDNGLAMAFTVVMMGGIFQILFGVLRLGKYITMLPYNVISGFMTGIGVILIFLQIAPFIGQQTPKGGVIGVIQNFPTLIANINPWETVLGIITLTILFLYPPKLKRFMPPQLVALVIGTGIALIFFRGIDIRTIATIGEITPGLPTLQMPTFTADNLRLMFVNSMVLGIVGSIDCLLTCLVADSLTRTEHKSNKELIGQGVANLITGLCGGIAGSGATTATVVSIQAGGRTALAGISRALVLLIVVLWAAPLTSVIPLAVLAGIVLKVGINIIDWGFLQRVHKISWKAAGIVYSVVLLTVFVDLMVAVAVGVFIANILTIERLDELQSQSVKAITDADDQIVLTEEEKQILDLANGRVLLFHLSGPMIFGVAKAIAREHNAIGNYDVLIVDLGEVPILGVTSSLAIENAIQEALDAGRDVIVVGATGKVKRRLEKLGISGLIPGNHWMGDRLTALKEGLSMVREKQSVSYNELNQPFSPISDS</sequence>
<dbReference type="OrthoDB" id="9771198at2"/>
<gene>
    <name evidence="7" type="ORF">Oscil6304_5176</name>
</gene>
<dbReference type="GO" id="GO:0055085">
    <property type="term" value="P:transmembrane transport"/>
    <property type="evidence" value="ECO:0007669"/>
    <property type="project" value="InterPro"/>
</dbReference>
<feature type="domain" description="STAS" evidence="6">
    <location>
        <begin position="445"/>
        <end position="549"/>
    </location>
</feature>
<reference evidence="7 8" key="1">
    <citation type="submission" date="2012-06" db="EMBL/GenBank/DDBJ databases">
        <title>Finished chromosome of genome of Oscillatoria acuminata PCC 6304.</title>
        <authorList>
            <consortium name="US DOE Joint Genome Institute"/>
            <person name="Gugger M."/>
            <person name="Coursin T."/>
            <person name="Rippka R."/>
            <person name="Tandeau De Marsac N."/>
            <person name="Huntemann M."/>
            <person name="Wei C.-L."/>
            <person name="Han J."/>
            <person name="Detter J.C."/>
            <person name="Han C."/>
            <person name="Tapia R."/>
            <person name="Davenport K."/>
            <person name="Daligault H."/>
            <person name="Erkkila T."/>
            <person name="Gu W."/>
            <person name="Munk A.C.C."/>
            <person name="Teshima H."/>
            <person name="Xu Y."/>
            <person name="Chain P."/>
            <person name="Chen A."/>
            <person name="Krypides N."/>
            <person name="Mavromatis K."/>
            <person name="Markowitz V."/>
            <person name="Szeto E."/>
            <person name="Ivanova N."/>
            <person name="Mikhailova N."/>
            <person name="Ovchinnikova G."/>
            <person name="Pagani I."/>
            <person name="Pati A."/>
            <person name="Goodwin L."/>
            <person name="Peters L."/>
            <person name="Pitluck S."/>
            <person name="Woyke T."/>
            <person name="Kerfeld C."/>
        </authorList>
    </citation>
    <scope>NUCLEOTIDE SEQUENCE [LARGE SCALE GENOMIC DNA]</scope>
    <source>
        <strain evidence="7 8">PCC 6304</strain>
    </source>
</reference>
<dbReference type="EMBL" id="CP003607">
    <property type="protein sequence ID" value="AFY84676.1"/>
    <property type="molecule type" value="Genomic_DNA"/>
</dbReference>
<dbReference type="Gene3D" id="3.30.750.24">
    <property type="entry name" value="STAS domain"/>
    <property type="match status" value="1"/>
</dbReference>
<feature type="transmembrane region" description="Helical" evidence="5">
    <location>
        <begin position="199"/>
        <end position="216"/>
    </location>
</feature>
<feature type="transmembrane region" description="Helical" evidence="5">
    <location>
        <begin position="343"/>
        <end position="365"/>
    </location>
</feature>
<name>K9TR82_9CYAN</name>
<feature type="transmembrane region" description="Helical" evidence="5">
    <location>
        <begin position="246"/>
        <end position="269"/>
    </location>
</feature>
<keyword evidence="8" id="KW-1185">Reference proteome</keyword>
<feature type="transmembrane region" description="Helical" evidence="5">
    <location>
        <begin position="124"/>
        <end position="146"/>
    </location>
</feature>
<dbReference type="InterPro" id="IPR002645">
    <property type="entry name" value="STAS_dom"/>
</dbReference>
<dbReference type="Pfam" id="PF01740">
    <property type="entry name" value="STAS"/>
    <property type="match status" value="1"/>
</dbReference>
<keyword evidence="4 5" id="KW-0472">Membrane</keyword>
<dbReference type="InterPro" id="IPR036513">
    <property type="entry name" value="STAS_dom_sf"/>
</dbReference>
<evidence type="ECO:0000256" key="4">
    <source>
        <dbReference type="ARBA" id="ARBA00023136"/>
    </source>
</evidence>